<comment type="caution">
    <text evidence="3">The sequence shown here is derived from an EMBL/GenBank/DDBJ whole genome shotgun (WGS) entry which is preliminary data.</text>
</comment>
<evidence type="ECO:0000313" key="3">
    <source>
        <dbReference type="EMBL" id="GGH50322.1"/>
    </source>
</evidence>
<dbReference type="Proteomes" id="UP000652153">
    <property type="component" value="Unassembled WGS sequence"/>
</dbReference>
<dbReference type="InterPro" id="IPR000326">
    <property type="entry name" value="PAP2/HPO"/>
</dbReference>
<feature type="transmembrane region" description="Helical" evidence="1">
    <location>
        <begin position="81"/>
        <end position="102"/>
    </location>
</feature>
<evidence type="ECO:0000259" key="2">
    <source>
        <dbReference type="Pfam" id="PF01569"/>
    </source>
</evidence>
<evidence type="ECO:0000256" key="1">
    <source>
        <dbReference type="SAM" id="Phobius"/>
    </source>
</evidence>
<reference evidence="4" key="1">
    <citation type="journal article" date="2019" name="Int. J. Syst. Evol. Microbiol.">
        <title>The Global Catalogue of Microorganisms (GCM) 10K type strain sequencing project: providing services to taxonomists for standard genome sequencing and annotation.</title>
        <authorList>
            <consortium name="The Broad Institute Genomics Platform"/>
            <consortium name="The Broad Institute Genome Sequencing Center for Infectious Disease"/>
            <person name="Wu L."/>
            <person name="Ma J."/>
        </authorList>
    </citation>
    <scope>NUCLEOTIDE SEQUENCE [LARGE SCALE GENOMIC DNA]</scope>
    <source>
        <strain evidence="4">CGMCC 1.12770</strain>
    </source>
</reference>
<feature type="transmembrane region" description="Helical" evidence="1">
    <location>
        <begin position="51"/>
        <end position="75"/>
    </location>
</feature>
<feature type="transmembrane region" description="Helical" evidence="1">
    <location>
        <begin position="12"/>
        <end position="31"/>
    </location>
</feature>
<keyword evidence="1" id="KW-1133">Transmembrane helix</keyword>
<evidence type="ECO:0000313" key="4">
    <source>
        <dbReference type="Proteomes" id="UP000652153"/>
    </source>
</evidence>
<protein>
    <recommendedName>
        <fullName evidence="2">Phosphatidic acid phosphatase type 2/haloperoxidase domain-containing protein</fullName>
    </recommendedName>
</protein>
<keyword evidence="4" id="KW-1185">Reference proteome</keyword>
<gene>
    <name evidence="3" type="ORF">GCM10008014_15350</name>
</gene>
<sequence>MTNLKPSYRSEWLSLLWLLAVPILNIFYGVLNRAGDRVFSLQMNLDVLIPFIPGFIVPYLIWYPFITGVLIALAFRNRMVYFQTLIALCSGLIISYIFFALFQTSIQRPDMQNETGFIPRLVQFVYSTDQPYNCFPSIHVLTSYLMLRGGHVFNPTIRLFIAIISILIIVSTVFVKQHVVADILGGILVGELCFRLAKMVVIRKKAILLNPE</sequence>
<proteinExistence type="predicted"/>
<name>A0ABQ1Z5E6_9BACL</name>
<feature type="transmembrane region" description="Helical" evidence="1">
    <location>
        <begin position="156"/>
        <end position="174"/>
    </location>
</feature>
<dbReference type="SUPFAM" id="SSF48317">
    <property type="entry name" value="Acid phosphatase/Vanadium-dependent haloperoxidase"/>
    <property type="match status" value="1"/>
</dbReference>
<keyword evidence="1" id="KW-0472">Membrane</keyword>
<keyword evidence="1" id="KW-0812">Transmembrane</keyword>
<dbReference type="EMBL" id="BMFU01000002">
    <property type="protein sequence ID" value="GGH50322.1"/>
    <property type="molecule type" value="Genomic_DNA"/>
</dbReference>
<dbReference type="InterPro" id="IPR036938">
    <property type="entry name" value="PAP2/HPO_sf"/>
</dbReference>
<accession>A0ABQ1Z5E6</accession>
<feature type="domain" description="Phosphatidic acid phosphatase type 2/haloperoxidase" evidence="2">
    <location>
        <begin position="86"/>
        <end position="198"/>
    </location>
</feature>
<dbReference type="RefSeq" id="WP_188591913.1">
    <property type="nucleotide sequence ID" value="NZ_BMFU01000002.1"/>
</dbReference>
<dbReference type="Pfam" id="PF01569">
    <property type="entry name" value="PAP2"/>
    <property type="match status" value="1"/>
</dbReference>
<organism evidence="3 4">
    <name type="scientific">Paenibacillus silvae</name>
    <dbReference type="NCBI Taxonomy" id="1325358"/>
    <lineage>
        <taxon>Bacteria</taxon>
        <taxon>Bacillati</taxon>
        <taxon>Bacillota</taxon>
        <taxon>Bacilli</taxon>
        <taxon>Bacillales</taxon>
        <taxon>Paenibacillaceae</taxon>
        <taxon>Paenibacillus</taxon>
    </lineage>
</organism>